<protein>
    <submittedName>
        <fullName evidence="2">Uncharacterized protein</fullName>
    </submittedName>
</protein>
<feature type="signal peptide" evidence="1">
    <location>
        <begin position="1"/>
        <end position="20"/>
    </location>
</feature>
<keyword evidence="3" id="KW-1185">Reference proteome</keyword>
<dbReference type="AlphaFoldDB" id="A0A9P4R869"/>
<comment type="caution">
    <text evidence="2">The sequence shown here is derived from an EMBL/GenBank/DDBJ whole genome shotgun (WGS) entry which is preliminary data.</text>
</comment>
<sequence>MYLLGHFFIITTFLLQSVLSVDPNQVPDFQILYDSPQDTDKTLHRFSSKLTFIDLPNNDVWRDVCGFDERKLSQIAKDAYWQMMNKFLESPTSDIVKWWQRPHVMTALTLGNEVYLSSSLKGGPFVYFANDPENPVYKELNECQLRLTRDNPDVEEGTKHQKDASCGEIMALYSYFTEYSGDRAKERLKDTRVVTVKNSKRWGPKNSNTPLKYEDIQRFDPCGSDQRPEVRGSALQKEFGCYQATYDRFEIKPILEIKDAGDQEQRTEAEFGDPHYSNFKFETTHVSISCRRPADESTNKRRSLTEL</sequence>
<dbReference type="EMBL" id="ML996110">
    <property type="protein sequence ID" value="KAF2738246.1"/>
    <property type="molecule type" value="Genomic_DNA"/>
</dbReference>
<name>A0A9P4R869_9PLEO</name>
<feature type="chain" id="PRO_5040503590" evidence="1">
    <location>
        <begin position="21"/>
        <end position="307"/>
    </location>
</feature>
<organism evidence="2 3">
    <name type="scientific">Polyplosphaeria fusca</name>
    <dbReference type="NCBI Taxonomy" id="682080"/>
    <lineage>
        <taxon>Eukaryota</taxon>
        <taxon>Fungi</taxon>
        <taxon>Dikarya</taxon>
        <taxon>Ascomycota</taxon>
        <taxon>Pezizomycotina</taxon>
        <taxon>Dothideomycetes</taxon>
        <taxon>Pleosporomycetidae</taxon>
        <taxon>Pleosporales</taxon>
        <taxon>Tetraplosphaeriaceae</taxon>
        <taxon>Polyplosphaeria</taxon>
    </lineage>
</organism>
<evidence type="ECO:0000313" key="2">
    <source>
        <dbReference type="EMBL" id="KAF2738246.1"/>
    </source>
</evidence>
<accession>A0A9P4R869</accession>
<dbReference type="OrthoDB" id="3780330at2759"/>
<evidence type="ECO:0000313" key="3">
    <source>
        <dbReference type="Proteomes" id="UP000799444"/>
    </source>
</evidence>
<keyword evidence="1" id="KW-0732">Signal</keyword>
<evidence type="ECO:0000256" key="1">
    <source>
        <dbReference type="SAM" id="SignalP"/>
    </source>
</evidence>
<proteinExistence type="predicted"/>
<dbReference type="Proteomes" id="UP000799444">
    <property type="component" value="Unassembled WGS sequence"/>
</dbReference>
<reference evidence="2" key="1">
    <citation type="journal article" date="2020" name="Stud. Mycol.">
        <title>101 Dothideomycetes genomes: a test case for predicting lifestyles and emergence of pathogens.</title>
        <authorList>
            <person name="Haridas S."/>
            <person name="Albert R."/>
            <person name="Binder M."/>
            <person name="Bloem J."/>
            <person name="Labutti K."/>
            <person name="Salamov A."/>
            <person name="Andreopoulos B."/>
            <person name="Baker S."/>
            <person name="Barry K."/>
            <person name="Bills G."/>
            <person name="Bluhm B."/>
            <person name="Cannon C."/>
            <person name="Castanera R."/>
            <person name="Culley D."/>
            <person name="Daum C."/>
            <person name="Ezra D."/>
            <person name="Gonzalez J."/>
            <person name="Henrissat B."/>
            <person name="Kuo A."/>
            <person name="Liang C."/>
            <person name="Lipzen A."/>
            <person name="Lutzoni F."/>
            <person name="Magnuson J."/>
            <person name="Mondo S."/>
            <person name="Nolan M."/>
            <person name="Ohm R."/>
            <person name="Pangilinan J."/>
            <person name="Park H.-J."/>
            <person name="Ramirez L."/>
            <person name="Alfaro M."/>
            <person name="Sun H."/>
            <person name="Tritt A."/>
            <person name="Yoshinaga Y."/>
            <person name="Zwiers L.-H."/>
            <person name="Turgeon B."/>
            <person name="Goodwin S."/>
            <person name="Spatafora J."/>
            <person name="Crous P."/>
            <person name="Grigoriev I."/>
        </authorList>
    </citation>
    <scope>NUCLEOTIDE SEQUENCE</scope>
    <source>
        <strain evidence="2">CBS 125425</strain>
    </source>
</reference>
<gene>
    <name evidence="2" type="ORF">EJ04DRAFT_573957</name>
</gene>